<dbReference type="PANTHER" id="PTHR30504">
    <property type="entry name" value="GLUCANS BIOSYNTHESIS PROTEIN"/>
    <property type="match status" value="1"/>
</dbReference>
<evidence type="ECO:0000256" key="1">
    <source>
        <dbReference type="ARBA" id="ARBA00004418"/>
    </source>
</evidence>
<dbReference type="InterPro" id="IPR014718">
    <property type="entry name" value="GH-type_carb-bd"/>
</dbReference>
<dbReference type="Proteomes" id="UP000199181">
    <property type="component" value="Unassembled WGS sequence"/>
</dbReference>
<dbReference type="InterPro" id="IPR023704">
    <property type="entry name" value="MdoG_OpgG"/>
</dbReference>
<evidence type="ECO:0000313" key="8">
    <source>
        <dbReference type="EMBL" id="SEU19271.1"/>
    </source>
</evidence>
<evidence type="ECO:0000259" key="7">
    <source>
        <dbReference type="Pfam" id="PF04349"/>
    </source>
</evidence>
<dbReference type="RefSeq" id="WP_093522495.1">
    <property type="nucleotide sequence ID" value="NZ_FOIJ01000009.1"/>
</dbReference>
<keyword evidence="5" id="KW-0732">Signal</keyword>
<dbReference type="GO" id="GO:0003824">
    <property type="term" value="F:catalytic activity"/>
    <property type="evidence" value="ECO:0007669"/>
    <property type="project" value="InterPro"/>
</dbReference>
<reference evidence="9" key="1">
    <citation type="submission" date="2016-10" db="EMBL/GenBank/DDBJ databases">
        <authorList>
            <person name="Varghese N."/>
            <person name="Submissions S."/>
        </authorList>
    </citation>
    <scope>NUCLEOTIDE SEQUENCE [LARGE SCALE GENOMIC DNA]</scope>
    <source>
        <strain evidence="9">DSM 16858</strain>
    </source>
</reference>
<organism evidence="8 9">
    <name type="scientific">Stigmatella erecta</name>
    <dbReference type="NCBI Taxonomy" id="83460"/>
    <lineage>
        <taxon>Bacteria</taxon>
        <taxon>Pseudomonadati</taxon>
        <taxon>Myxococcota</taxon>
        <taxon>Myxococcia</taxon>
        <taxon>Myxococcales</taxon>
        <taxon>Cystobacterineae</taxon>
        <taxon>Archangiaceae</taxon>
        <taxon>Stigmatella</taxon>
    </lineage>
</organism>
<dbReference type="InterPro" id="IPR013783">
    <property type="entry name" value="Ig-like_fold"/>
</dbReference>
<dbReference type="InterPro" id="IPR011013">
    <property type="entry name" value="Gal_mutarotase_sf_dom"/>
</dbReference>
<feature type="domain" description="Glucan biosynthesis periplasmic MdoG C-terminal" evidence="7">
    <location>
        <begin position="67"/>
        <end position="536"/>
    </location>
</feature>
<dbReference type="PIRSF" id="PIRSF006281">
    <property type="entry name" value="MdoG"/>
    <property type="match status" value="1"/>
</dbReference>
<keyword evidence="6" id="KW-0574">Periplasm</keyword>
<evidence type="ECO:0000256" key="3">
    <source>
        <dbReference type="ARBA" id="ARBA00009284"/>
    </source>
</evidence>
<evidence type="ECO:0000256" key="2">
    <source>
        <dbReference type="ARBA" id="ARBA00005001"/>
    </source>
</evidence>
<dbReference type="HAMAP" id="MF_01069">
    <property type="entry name" value="MdoG_OpgG"/>
    <property type="match status" value="1"/>
</dbReference>
<evidence type="ECO:0000256" key="5">
    <source>
        <dbReference type="ARBA" id="ARBA00022729"/>
    </source>
</evidence>
<dbReference type="Pfam" id="PF04349">
    <property type="entry name" value="MdoG"/>
    <property type="match status" value="1"/>
</dbReference>
<dbReference type="GO" id="GO:0030246">
    <property type="term" value="F:carbohydrate binding"/>
    <property type="evidence" value="ECO:0007669"/>
    <property type="project" value="InterPro"/>
</dbReference>
<keyword evidence="9" id="KW-1185">Reference proteome</keyword>
<name>A0A1I0K5U2_9BACT</name>
<dbReference type="PANTHER" id="PTHR30504:SF4">
    <property type="entry name" value="GLUCANS BIOSYNTHESIS PROTEIN G"/>
    <property type="match status" value="1"/>
</dbReference>
<dbReference type="InterPro" id="IPR007444">
    <property type="entry name" value="Glucan_biosyn_MdoG_C"/>
</dbReference>
<comment type="similarity">
    <text evidence="3">Belongs to the OpgD/OpgG family.</text>
</comment>
<protein>
    <recommendedName>
        <fullName evidence="4">Glucans biosynthesis protein G</fullName>
    </recommendedName>
</protein>
<dbReference type="InterPro" id="IPR014438">
    <property type="entry name" value="Glucan_biosyn_MdoG/MdoD"/>
</dbReference>
<dbReference type="UniPathway" id="UPA00637"/>
<dbReference type="EMBL" id="FOIJ01000009">
    <property type="protein sequence ID" value="SEU19271.1"/>
    <property type="molecule type" value="Genomic_DNA"/>
</dbReference>
<comment type="subcellular location">
    <subcellularLocation>
        <location evidence="1">Periplasm</location>
    </subcellularLocation>
</comment>
<dbReference type="SUPFAM" id="SSF74650">
    <property type="entry name" value="Galactose mutarotase-like"/>
    <property type="match status" value="1"/>
</dbReference>
<dbReference type="GO" id="GO:0051274">
    <property type="term" value="P:beta-glucan biosynthetic process"/>
    <property type="evidence" value="ECO:0007669"/>
    <property type="project" value="TreeGrafter"/>
</dbReference>
<dbReference type="InterPro" id="IPR014756">
    <property type="entry name" value="Ig_E-set"/>
</dbReference>
<dbReference type="SUPFAM" id="SSF81296">
    <property type="entry name" value="E set domains"/>
    <property type="match status" value="1"/>
</dbReference>
<accession>A0A1I0K5U2</accession>
<evidence type="ECO:0000256" key="6">
    <source>
        <dbReference type="ARBA" id="ARBA00022764"/>
    </source>
</evidence>
<gene>
    <name evidence="8" type="ORF">SAMN05443639_109191</name>
</gene>
<dbReference type="GO" id="GO:0030288">
    <property type="term" value="C:outer membrane-bounded periplasmic space"/>
    <property type="evidence" value="ECO:0007669"/>
    <property type="project" value="TreeGrafter"/>
</dbReference>
<dbReference type="Gene3D" id="2.70.98.10">
    <property type="match status" value="1"/>
</dbReference>
<evidence type="ECO:0000256" key="4">
    <source>
        <dbReference type="ARBA" id="ARBA00015376"/>
    </source>
</evidence>
<dbReference type="FunFam" id="2.70.98.10:FF:000001">
    <property type="entry name" value="Glucans biosynthesis protein G"/>
    <property type="match status" value="1"/>
</dbReference>
<sequence>MGTGSPYRSGSADIFQEEVVSRKRSRWGVRTACVLGVVVAGVAGAQVKPSSKGASAKASAQASKTAFSPELVREKARALAGQGYKVPASNLPASYEQLSYDEYRDIRFRPDQSLWRKEGLPFQAQFFHPGFYYKEPVAVHVVRGKQVEDVPFSPELFSYGPLVKAGPLAKADGFAGLRLNHPINRPEHFDEVAVFLGASYFRSLGRGNVYGLSARGLAIDTALPSGEEFPAFREFWLEKPEAKSDRAVVHALLDSPSVTGAYRFVIIPGKNTVMEVEATLFARKPVKQLGIAPLTSMYLFGENNRGTYDDFRPEVHDSDGLFISMKNGEQLWRPLQNPARLNVASFQAESPRAFGLLQRDQSFTNYEDLEARYELRPSVWVEPVGDWGKGAVQLVEIPTREEIHDNIVAAWVPEQPLTPGTERRFAYRLTWGFQPPQAPPGATVLSTRIAAGSTPKARRFVIDFSGGGAAGDAPAEPVITASRGQVLHPIAQRNTVTGGWRATFELMPDDSSAPIELRGFLKTGSETLTETWSYLWTP</sequence>
<dbReference type="AlphaFoldDB" id="A0A1I0K5U2"/>
<dbReference type="Gene3D" id="2.60.40.10">
    <property type="entry name" value="Immunoglobulins"/>
    <property type="match status" value="1"/>
</dbReference>
<evidence type="ECO:0000313" key="9">
    <source>
        <dbReference type="Proteomes" id="UP000199181"/>
    </source>
</evidence>
<proteinExistence type="inferred from homology"/>
<comment type="pathway">
    <text evidence="2">Glycan metabolism; osmoregulated periplasmic glucan (OPG) biosynthesis.</text>
</comment>